<protein>
    <submittedName>
        <fullName evidence="1">Uncharacterized protein</fullName>
    </submittedName>
</protein>
<evidence type="ECO:0000313" key="1">
    <source>
        <dbReference type="EMBL" id="UZZ64378.1"/>
    </source>
</evidence>
<dbReference type="EMBL" id="OP744025">
    <property type="protein sequence ID" value="UZZ64378.1"/>
    <property type="molecule type" value="Genomic_DNA"/>
</dbReference>
<gene>
    <name evidence="1" type="ORF">A54_138</name>
</gene>
<sequence length="183" mass="20955">MAGFSFMEVLKSKRNIENHVLNAYGKGARWIGWEHWIKHQPFFKAAEKKIEESIAVGNRKSIYVYAISESNWSTPAITLYLDGDTGDLECVKILSVDDVHTVLNIYRDSTTLAKRNEAQVVFEGLFENPTHPTDEELDLFTALYGDDDILLDLNLMFFQRVQHLNKAAVKNAIKFIVDEDIPF</sequence>
<reference evidence="1 2" key="1">
    <citation type="submission" date="2022-10" db="EMBL/GenBank/DDBJ databases">
        <authorList>
            <person name="Cortes-Martin A."/>
            <person name="Buttimer C.T.H."/>
            <person name="Hill C."/>
        </authorList>
    </citation>
    <scope>NUCLEOTIDE SEQUENCE [LARGE SCALE GENOMIC DNA]</scope>
</reference>
<name>A0AAE9TI54_9CAUD</name>
<proteinExistence type="predicted"/>
<dbReference type="Proteomes" id="UP001236076">
    <property type="component" value="Segment"/>
</dbReference>
<keyword evidence="2" id="KW-1185">Reference proteome</keyword>
<evidence type="ECO:0000313" key="2">
    <source>
        <dbReference type="Proteomes" id="UP001236076"/>
    </source>
</evidence>
<accession>A0AAE9TI54</accession>
<organism evidence="1 2">
    <name type="scientific">Escherichia phage A5-4</name>
    <dbReference type="NCBI Taxonomy" id="2996162"/>
    <lineage>
        <taxon>Viruses</taxon>
        <taxon>Duplodnaviria</taxon>
        <taxon>Heunggongvirae</taxon>
        <taxon>Uroviricota</taxon>
        <taxon>Caudoviricetes</taxon>
        <taxon>Vequintavirinae</taxon>
    </lineage>
</organism>